<dbReference type="InterPro" id="IPR011010">
    <property type="entry name" value="DNA_brk_join_enz"/>
</dbReference>
<evidence type="ECO:0000256" key="2">
    <source>
        <dbReference type="ARBA" id="ARBA00023125"/>
    </source>
</evidence>
<dbReference type="CDD" id="cd00796">
    <property type="entry name" value="INT_Rci_Hp1_C"/>
    <property type="match status" value="1"/>
</dbReference>
<protein>
    <submittedName>
        <fullName evidence="5">Site-specific recombinase XerD</fullName>
    </submittedName>
</protein>
<dbReference type="Gene3D" id="1.10.150.130">
    <property type="match status" value="1"/>
</dbReference>
<dbReference type="InterPro" id="IPR013762">
    <property type="entry name" value="Integrase-like_cat_sf"/>
</dbReference>
<organism evidence="5 6">
    <name type="scientific">Edaphobacter aggregans</name>
    <dbReference type="NCBI Taxonomy" id="570835"/>
    <lineage>
        <taxon>Bacteria</taxon>
        <taxon>Pseudomonadati</taxon>
        <taxon>Acidobacteriota</taxon>
        <taxon>Terriglobia</taxon>
        <taxon>Terriglobales</taxon>
        <taxon>Acidobacteriaceae</taxon>
        <taxon>Edaphobacter</taxon>
    </lineage>
</organism>
<reference evidence="5 6" key="1">
    <citation type="submission" date="2018-12" db="EMBL/GenBank/DDBJ databases">
        <title>Sequencing of bacterial isolates from soil warming experiment in Harvard Forest, Massachusetts, USA.</title>
        <authorList>
            <person name="Deangelis K."/>
        </authorList>
    </citation>
    <scope>NUCLEOTIDE SEQUENCE [LARGE SCALE GENOMIC DNA]</scope>
    <source>
        <strain evidence="5 6">EB153</strain>
    </source>
</reference>
<dbReference type="GO" id="GO:0015074">
    <property type="term" value="P:DNA integration"/>
    <property type="evidence" value="ECO:0007669"/>
    <property type="project" value="InterPro"/>
</dbReference>
<accession>A0A428MFC4</accession>
<dbReference type="RefSeq" id="WP_185827014.1">
    <property type="nucleotide sequence ID" value="NZ_RSDW01000001.1"/>
</dbReference>
<name>A0A428MFC4_9BACT</name>
<evidence type="ECO:0000256" key="1">
    <source>
        <dbReference type="ARBA" id="ARBA00008857"/>
    </source>
</evidence>
<evidence type="ECO:0000259" key="4">
    <source>
        <dbReference type="PROSITE" id="PS51898"/>
    </source>
</evidence>
<evidence type="ECO:0000313" key="6">
    <source>
        <dbReference type="Proteomes" id="UP000269669"/>
    </source>
</evidence>
<dbReference type="Pfam" id="PF00589">
    <property type="entry name" value="Phage_integrase"/>
    <property type="match status" value="1"/>
</dbReference>
<dbReference type="GO" id="GO:0003677">
    <property type="term" value="F:DNA binding"/>
    <property type="evidence" value="ECO:0007669"/>
    <property type="project" value="UniProtKB-KW"/>
</dbReference>
<keyword evidence="2" id="KW-0238">DNA-binding</keyword>
<dbReference type="InterPro" id="IPR010998">
    <property type="entry name" value="Integrase_recombinase_N"/>
</dbReference>
<dbReference type="GO" id="GO:0006310">
    <property type="term" value="P:DNA recombination"/>
    <property type="evidence" value="ECO:0007669"/>
    <property type="project" value="UniProtKB-KW"/>
</dbReference>
<gene>
    <name evidence="5" type="ORF">EDE15_1067</name>
</gene>
<proteinExistence type="inferred from homology"/>
<dbReference type="PROSITE" id="PS51898">
    <property type="entry name" value="TYR_RECOMBINASE"/>
    <property type="match status" value="1"/>
</dbReference>
<comment type="similarity">
    <text evidence="1">Belongs to the 'phage' integrase family.</text>
</comment>
<comment type="caution">
    <text evidence="5">The sequence shown here is derived from an EMBL/GenBank/DDBJ whole genome shotgun (WGS) entry which is preliminary data.</text>
</comment>
<dbReference type="InterPro" id="IPR002104">
    <property type="entry name" value="Integrase_catalytic"/>
</dbReference>
<keyword evidence="6" id="KW-1185">Reference proteome</keyword>
<dbReference type="EMBL" id="RSDW01000001">
    <property type="protein sequence ID" value="RSL15576.1"/>
    <property type="molecule type" value="Genomic_DNA"/>
</dbReference>
<dbReference type="AlphaFoldDB" id="A0A428MFC4"/>
<sequence>MTAMTHPTHPAPRKKRTGKAVAGVYEKNEGSGIWYVRYRLHGHLVRKRIGRREDAVAYLEKVRYIRSSGNGSVPETAKQTARTKDEVEAEIAGVTVSHLCDLLLNHIQKNPKKYKDQENPPRRLGQIKKEFGSRIASGVKAHEISDWLENIDRAPATRNRLKTTFSGVYRHGIRKGKVSVNPARDVASEPVGEGVIRALSEKEEARLRKVLQADVDACGPTKTTLKERAQHHIYELDIALGAGLRRGEQYSLPWPDVEFEEKKIMVRNTKTNTDRVVYMNEDVFKAFRGLKSLSLHRKRRVAGKPNNSAPDLVFAIADNKKWFASALRRARIKNFRWHDLRHSFCTRLAENGANAFVIMKAAGHKSAQTSARYIHLNEKTMRLAMEGLRQLEK</sequence>
<feature type="domain" description="Tyr recombinase" evidence="4">
    <location>
        <begin position="194"/>
        <end position="386"/>
    </location>
</feature>
<keyword evidence="3" id="KW-0233">DNA recombination</keyword>
<dbReference type="SUPFAM" id="SSF56349">
    <property type="entry name" value="DNA breaking-rejoining enzymes"/>
    <property type="match status" value="1"/>
</dbReference>
<dbReference type="PANTHER" id="PTHR30349:SF64">
    <property type="entry name" value="PROPHAGE INTEGRASE INTD-RELATED"/>
    <property type="match status" value="1"/>
</dbReference>
<dbReference type="Proteomes" id="UP000269669">
    <property type="component" value="Unassembled WGS sequence"/>
</dbReference>
<dbReference type="PANTHER" id="PTHR30349">
    <property type="entry name" value="PHAGE INTEGRASE-RELATED"/>
    <property type="match status" value="1"/>
</dbReference>
<dbReference type="InterPro" id="IPR050090">
    <property type="entry name" value="Tyrosine_recombinase_XerCD"/>
</dbReference>
<dbReference type="Gene3D" id="1.10.443.10">
    <property type="entry name" value="Intergrase catalytic core"/>
    <property type="match status" value="1"/>
</dbReference>
<evidence type="ECO:0000313" key="5">
    <source>
        <dbReference type="EMBL" id="RSL15576.1"/>
    </source>
</evidence>
<evidence type="ECO:0000256" key="3">
    <source>
        <dbReference type="ARBA" id="ARBA00023172"/>
    </source>
</evidence>